<accession>A0A1M5WF69</accession>
<dbReference type="PROSITE" id="PS00933">
    <property type="entry name" value="FGGY_KINASES_1"/>
    <property type="match status" value="1"/>
</dbReference>
<dbReference type="PIRSF" id="PIRSF000538">
    <property type="entry name" value="GlpK"/>
    <property type="match status" value="1"/>
</dbReference>
<sequence>MFIAGIDIGTTGCKCTVYSKQGLFLEESYREYNSEITEEGHILKPLVVWNSIKEVIKETVEKVGKIDIIGVTSFGEAAILLDEKDNPLMDSLLYTDPRGKYECEELVKFFGKNYMNKITGLNPDSMYTISKIMWIKKHRPELFELCKRICLFEDYIVYMLTGICQIDYSLATRTMAFDINGLQWDDKILEFAKVKKELFSKVVPIGTKAGNVKLSLANELGLGRATMVVSGCHDQIAAAIGTGVYKEGMAVDGTGTVECITNVFNGNNFNVNKEMLYKGSYAIVPFLNDMSIAYAFSFTGGALLKWYRDKLVNMEKEIINNSGKSSYDYFNEKVDMTKPSGLLVLPYFAGAGTPNMDGTAKGGIIGLTLDTSSSDIYKALMEGVTYEMRLNIEKLSEAGIEIDSIRATGGGASSEIWLQIKADILKKPVISLGAAQSGTLGSIMLAGLACGIYTSMEEAEKVFVKLKKTYVPNECMSKKYDEIYEKYTKAYDLIKNIM</sequence>
<dbReference type="PANTHER" id="PTHR43095">
    <property type="entry name" value="SUGAR KINASE"/>
    <property type="match status" value="1"/>
</dbReference>
<evidence type="ECO:0000256" key="2">
    <source>
        <dbReference type="ARBA" id="ARBA00022679"/>
    </source>
</evidence>
<dbReference type="InterPro" id="IPR018484">
    <property type="entry name" value="FGGY_N"/>
</dbReference>
<keyword evidence="8" id="KW-1185">Reference proteome</keyword>
<evidence type="ECO:0000313" key="8">
    <source>
        <dbReference type="Proteomes" id="UP000184447"/>
    </source>
</evidence>
<feature type="domain" description="Carbohydrate kinase FGGY N-terminal" evidence="5">
    <location>
        <begin position="3"/>
        <end position="241"/>
    </location>
</feature>
<dbReference type="PROSITE" id="PS00445">
    <property type="entry name" value="FGGY_KINASES_2"/>
    <property type="match status" value="1"/>
</dbReference>
<reference evidence="7 8" key="1">
    <citation type="submission" date="2016-11" db="EMBL/GenBank/DDBJ databases">
        <authorList>
            <person name="Jaros S."/>
            <person name="Januszkiewicz K."/>
            <person name="Wedrychowicz H."/>
        </authorList>
    </citation>
    <scope>NUCLEOTIDE SEQUENCE [LARGE SCALE GENOMIC DNA]</scope>
    <source>
        <strain evidence="7 8">DSM 8605</strain>
    </source>
</reference>
<dbReference type="Gene3D" id="3.30.420.40">
    <property type="match status" value="2"/>
</dbReference>
<evidence type="ECO:0000256" key="4">
    <source>
        <dbReference type="RuleBase" id="RU003733"/>
    </source>
</evidence>
<dbReference type="STRING" id="1121316.SAMN02745207_02856"/>
<dbReference type="InterPro" id="IPR000577">
    <property type="entry name" value="Carb_kinase_FGGY"/>
</dbReference>
<comment type="similarity">
    <text evidence="1 4">Belongs to the FGGY kinase family.</text>
</comment>
<evidence type="ECO:0000256" key="3">
    <source>
        <dbReference type="ARBA" id="ARBA00022777"/>
    </source>
</evidence>
<dbReference type="GO" id="GO:0016301">
    <property type="term" value="F:kinase activity"/>
    <property type="evidence" value="ECO:0007669"/>
    <property type="project" value="UniProtKB-KW"/>
</dbReference>
<name>A0A1M5WF69_9CLOT</name>
<evidence type="ECO:0000259" key="6">
    <source>
        <dbReference type="Pfam" id="PF02782"/>
    </source>
</evidence>
<dbReference type="GO" id="GO:0016773">
    <property type="term" value="F:phosphotransferase activity, alcohol group as acceptor"/>
    <property type="evidence" value="ECO:0007669"/>
    <property type="project" value="InterPro"/>
</dbReference>
<dbReference type="AlphaFoldDB" id="A0A1M5WF69"/>
<dbReference type="EMBL" id="FQXM01000017">
    <property type="protein sequence ID" value="SHH86136.1"/>
    <property type="molecule type" value="Genomic_DNA"/>
</dbReference>
<dbReference type="OrthoDB" id="9805576at2"/>
<dbReference type="GO" id="GO:0005975">
    <property type="term" value="P:carbohydrate metabolic process"/>
    <property type="evidence" value="ECO:0007669"/>
    <property type="project" value="InterPro"/>
</dbReference>
<dbReference type="Pfam" id="PF00370">
    <property type="entry name" value="FGGY_N"/>
    <property type="match status" value="1"/>
</dbReference>
<dbReference type="InterPro" id="IPR018483">
    <property type="entry name" value="Carb_kinase_FGGY_CS"/>
</dbReference>
<gene>
    <name evidence="7" type="ORF">SAMN02745207_02856</name>
</gene>
<organism evidence="7 8">
    <name type="scientific">Clostridium grantii DSM 8605</name>
    <dbReference type="NCBI Taxonomy" id="1121316"/>
    <lineage>
        <taxon>Bacteria</taxon>
        <taxon>Bacillati</taxon>
        <taxon>Bacillota</taxon>
        <taxon>Clostridia</taxon>
        <taxon>Eubacteriales</taxon>
        <taxon>Clostridiaceae</taxon>
        <taxon>Clostridium</taxon>
    </lineage>
</organism>
<dbReference type="InterPro" id="IPR018485">
    <property type="entry name" value="FGGY_C"/>
</dbReference>
<evidence type="ECO:0000259" key="5">
    <source>
        <dbReference type="Pfam" id="PF00370"/>
    </source>
</evidence>
<keyword evidence="3 4" id="KW-0418">Kinase</keyword>
<keyword evidence="2 4" id="KW-0808">Transferase</keyword>
<feature type="domain" description="Carbohydrate kinase FGGY C-terminal" evidence="6">
    <location>
        <begin position="298"/>
        <end position="449"/>
    </location>
</feature>
<evidence type="ECO:0000256" key="1">
    <source>
        <dbReference type="ARBA" id="ARBA00009156"/>
    </source>
</evidence>
<dbReference type="Proteomes" id="UP000184447">
    <property type="component" value="Unassembled WGS sequence"/>
</dbReference>
<dbReference type="CDD" id="cd07773">
    <property type="entry name" value="ASKHA_NBD_FGGY_FK"/>
    <property type="match status" value="1"/>
</dbReference>
<proteinExistence type="inferred from homology"/>
<evidence type="ECO:0000313" key="7">
    <source>
        <dbReference type="EMBL" id="SHH86136.1"/>
    </source>
</evidence>
<dbReference type="RefSeq" id="WP_073339087.1">
    <property type="nucleotide sequence ID" value="NZ_FQXM01000017.1"/>
</dbReference>
<dbReference type="Pfam" id="PF02782">
    <property type="entry name" value="FGGY_C"/>
    <property type="match status" value="1"/>
</dbReference>
<dbReference type="InterPro" id="IPR043129">
    <property type="entry name" value="ATPase_NBD"/>
</dbReference>
<protein>
    <submittedName>
        <fullName evidence="7">Xylulokinase</fullName>
    </submittedName>
</protein>
<dbReference type="InterPro" id="IPR050406">
    <property type="entry name" value="FGGY_Carb_Kinase"/>
</dbReference>
<dbReference type="SUPFAM" id="SSF53067">
    <property type="entry name" value="Actin-like ATPase domain"/>
    <property type="match status" value="2"/>
</dbReference>